<organism evidence="2 3">
    <name type="scientific">Catenaria anguillulae PL171</name>
    <dbReference type="NCBI Taxonomy" id="765915"/>
    <lineage>
        <taxon>Eukaryota</taxon>
        <taxon>Fungi</taxon>
        <taxon>Fungi incertae sedis</taxon>
        <taxon>Blastocladiomycota</taxon>
        <taxon>Blastocladiomycetes</taxon>
        <taxon>Blastocladiales</taxon>
        <taxon>Catenariaceae</taxon>
        <taxon>Catenaria</taxon>
    </lineage>
</organism>
<proteinExistence type="predicted"/>
<sequence>MPVRPGTVTFEKQHSARSKSVPRLGTASPPRLATASPILTGAKQRGNTSRAQPSRSHSLSPTKCLHPVETKESPQPSRAVIYEAAWQRFVQARERARSINAQLAKKENEAFEMAMKRVRVTRELASGRSVATSGGIATASGSHEAIRGGSGRGTFGNDAGESEAVVVNVIQAVYGGV</sequence>
<protein>
    <submittedName>
        <fullName evidence="2">Uncharacterized protein</fullName>
    </submittedName>
</protein>
<feature type="compositionally biased region" description="Polar residues" evidence="1">
    <location>
        <begin position="45"/>
        <end position="61"/>
    </location>
</feature>
<dbReference type="AlphaFoldDB" id="A0A1Y2HYW4"/>
<evidence type="ECO:0000313" key="2">
    <source>
        <dbReference type="EMBL" id="ORZ38921.1"/>
    </source>
</evidence>
<keyword evidence="3" id="KW-1185">Reference proteome</keyword>
<evidence type="ECO:0000313" key="3">
    <source>
        <dbReference type="Proteomes" id="UP000193411"/>
    </source>
</evidence>
<name>A0A1Y2HYW4_9FUNG</name>
<feature type="region of interest" description="Disordered" evidence="1">
    <location>
        <begin position="1"/>
        <end position="76"/>
    </location>
</feature>
<evidence type="ECO:0000256" key="1">
    <source>
        <dbReference type="SAM" id="MobiDB-lite"/>
    </source>
</evidence>
<comment type="caution">
    <text evidence="2">The sequence shown here is derived from an EMBL/GenBank/DDBJ whole genome shotgun (WGS) entry which is preliminary data.</text>
</comment>
<accession>A0A1Y2HYW4</accession>
<dbReference type="EMBL" id="MCFL01000007">
    <property type="protein sequence ID" value="ORZ38921.1"/>
    <property type="molecule type" value="Genomic_DNA"/>
</dbReference>
<gene>
    <name evidence="2" type="ORF">BCR44DRAFT_1428074</name>
</gene>
<reference evidence="2 3" key="1">
    <citation type="submission" date="2016-07" db="EMBL/GenBank/DDBJ databases">
        <title>Pervasive Adenine N6-methylation of Active Genes in Fungi.</title>
        <authorList>
            <consortium name="DOE Joint Genome Institute"/>
            <person name="Mondo S.J."/>
            <person name="Dannebaum R.O."/>
            <person name="Kuo R.C."/>
            <person name="Labutti K."/>
            <person name="Haridas S."/>
            <person name="Kuo A."/>
            <person name="Salamov A."/>
            <person name="Ahrendt S.R."/>
            <person name="Lipzen A."/>
            <person name="Sullivan W."/>
            <person name="Andreopoulos W.B."/>
            <person name="Clum A."/>
            <person name="Lindquist E."/>
            <person name="Daum C."/>
            <person name="Ramamoorthy G.K."/>
            <person name="Gryganskyi A."/>
            <person name="Culley D."/>
            <person name="Magnuson J.K."/>
            <person name="James T.Y."/>
            <person name="O'Malley M.A."/>
            <person name="Stajich J.E."/>
            <person name="Spatafora J.W."/>
            <person name="Visel A."/>
            <person name="Grigoriev I.V."/>
        </authorList>
    </citation>
    <scope>NUCLEOTIDE SEQUENCE [LARGE SCALE GENOMIC DNA]</scope>
    <source>
        <strain evidence="2 3">PL171</strain>
    </source>
</reference>
<dbReference type="Proteomes" id="UP000193411">
    <property type="component" value="Unassembled WGS sequence"/>
</dbReference>